<feature type="compositionally biased region" description="Polar residues" evidence="1">
    <location>
        <begin position="50"/>
        <end position="65"/>
    </location>
</feature>
<dbReference type="AlphaFoldDB" id="A0A699YSU6"/>
<name>A0A699YSU6_HAELA</name>
<gene>
    <name evidence="2" type="ORF">HaLaN_09127</name>
</gene>
<sequence>MVLLHTGYCLHQLKRHACAPQGVWPRLPPPGPSPGQQGGAAAAGQGASACSTGHGTQNPSPTSKPALTHLGGPYCRARDEPAPTWGL</sequence>
<comment type="caution">
    <text evidence="2">The sequence shown here is derived from an EMBL/GenBank/DDBJ whole genome shotgun (WGS) entry which is preliminary data.</text>
</comment>
<keyword evidence="3" id="KW-1185">Reference proteome</keyword>
<accession>A0A699YSU6</accession>
<evidence type="ECO:0000313" key="2">
    <source>
        <dbReference type="EMBL" id="GFH13277.1"/>
    </source>
</evidence>
<dbReference type="EMBL" id="BLLF01000593">
    <property type="protein sequence ID" value="GFH13277.1"/>
    <property type="molecule type" value="Genomic_DNA"/>
</dbReference>
<feature type="region of interest" description="Disordered" evidence="1">
    <location>
        <begin position="21"/>
        <end position="87"/>
    </location>
</feature>
<evidence type="ECO:0000256" key="1">
    <source>
        <dbReference type="SAM" id="MobiDB-lite"/>
    </source>
</evidence>
<reference evidence="2 3" key="1">
    <citation type="submission" date="2020-02" db="EMBL/GenBank/DDBJ databases">
        <title>Draft genome sequence of Haematococcus lacustris strain NIES-144.</title>
        <authorList>
            <person name="Morimoto D."/>
            <person name="Nakagawa S."/>
            <person name="Yoshida T."/>
            <person name="Sawayama S."/>
        </authorList>
    </citation>
    <scope>NUCLEOTIDE SEQUENCE [LARGE SCALE GENOMIC DNA]</scope>
    <source>
        <strain evidence="2 3">NIES-144</strain>
    </source>
</reference>
<evidence type="ECO:0000313" key="3">
    <source>
        <dbReference type="Proteomes" id="UP000485058"/>
    </source>
</evidence>
<protein>
    <submittedName>
        <fullName evidence="2">Uncharacterized protein</fullName>
    </submittedName>
</protein>
<feature type="compositionally biased region" description="Low complexity" evidence="1">
    <location>
        <begin position="39"/>
        <end position="49"/>
    </location>
</feature>
<proteinExistence type="predicted"/>
<dbReference type="Proteomes" id="UP000485058">
    <property type="component" value="Unassembled WGS sequence"/>
</dbReference>
<organism evidence="2 3">
    <name type="scientific">Haematococcus lacustris</name>
    <name type="common">Green alga</name>
    <name type="synonym">Haematococcus pluvialis</name>
    <dbReference type="NCBI Taxonomy" id="44745"/>
    <lineage>
        <taxon>Eukaryota</taxon>
        <taxon>Viridiplantae</taxon>
        <taxon>Chlorophyta</taxon>
        <taxon>core chlorophytes</taxon>
        <taxon>Chlorophyceae</taxon>
        <taxon>CS clade</taxon>
        <taxon>Chlamydomonadales</taxon>
        <taxon>Haematococcaceae</taxon>
        <taxon>Haematococcus</taxon>
    </lineage>
</organism>